<keyword evidence="1" id="KW-0175">Coiled coil</keyword>
<evidence type="ECO:0008006" key="5">
    <source>
        <dbReference type="Google" id="ProtNLM"/>
    </source>
</evidence>
<keyword evidence="4" id="KW-1185">Reference proteome</keyword>
<dbReference type="RefSeq" id="WP_240269261.1">
    <property type="nucleotide sequence ID" value="NZ_JAKSXN010000023.1"/>
</dbReference>
<accession>A0ABW3SCC9</accession>
<evidence type="ECO:0000256" key="1">
    <source>
        <dbReference type="SAM" id="Coils"/>
    </source>
</evidence>
<dbReference type="Proteomes" id="UP001597211">
    <property type="component" value="Unassembled WGS sequence"/>
</dbReference>
<organism evidence="3 4">
    <name type="scientific">Paenibacillus timonensis</name>
    <dbReference type="NCBI Taxonomy" id="225915"/>
    <lineage>
        <taxon>Bacteria</taxon>
        <taxon>Bacillati</taxon>
        <taxon>Bacillota</taxon>
        <taxon>Bacilli</taxon>
        <taxon>Bacillales</taxon>
        <taxon>Paenibacillaceae</taxon>
        <taxon>Paenibacillus</taxon>
    </lineage>
</organism>
<feature type="transmembrane region" description="Helical" evidence="2">
    <location>
        <begin position="44"/>
        <end position="71"/>
    </location>
</feature>
<proteinExistence type="predicted"/>
<sequence>MEQDLEELRQEVRELREEVERLKREQRTYSDPFLRKNEGRGGSLGRIALSIFIGFAAVYLVLILIGVIQFVSG</sequence>
<dbReference type="EMBL" id="JBHTKZ010000021">
    <property type="protein sequence ID" value="MFD1182117.1"/>
    <property type="molecule type" value="Genomic_DNA"/>
</dbReference>
<keyword evidence="2" id="KW-0472">Membrane</keyword>
<feature type="coiled-coil region" evidence="1">
    <location>
        <begin position="1"/>
        <end position="28"/>
    </location>
</feature>
<comment type="caution">
    <text evidence="3">The sequence shown here is derived from an EMBL/GenBank/DDBJ whole genome shotgun (WGS) entry which is preliminary data.</text>
</comment>
<evidence type="ECO:0000313" key="3">
    <source>
        <dbReference type="EMBL" id="MFD1182117.1"/>
    </source>
</evidence>
<keyword evidence="2" id="KW-0812">Transmembrane</keyword>
<keyword evidence="2" id="KW-1133">Transmembrane helix</keyword>
<evidence type="ECO:0000313" key="4">
    <source>
        <dbReference type="Proteomes" id="UP001597211"/>
    </source>
</evidence>
<name>A0ABW3SCC9_9BACL</name>
<evidence type="ECO:0000256" key="2">
    <source>
        <dbReference type="SAM" id="Phobius"/>
    </source>
</evidence>
<gene>
    <name evidence="3" type="ORF">ACFQ2Z_12155</name>
</gene>
<reference evidence="4" key="1">
    <citation type="journal article" date="2019" name="Int. J. Syst. Evol. Microbiol.">
        <title>The Global Catalogue of Microorganisms (GCM) 10K type strain sequencing project: providing services to taxonomists for standard genome sequencing and annotation.</title>
        <authorList>
            <consortium name="The Broad Institute Genomics Platform"/>
            <consortium name="The Broad Institute Genome Sequencing Center for Infectious Disease"/>
            <person name="Wu L."/>
            <person name="Ma J."/>
        </authorList>
    </citation>
    <scope>NUCLEOTIDE SEQUENCE [LARGE SCALE GENOMIC DNA]</scope>
    <source>
        <strain evidence="4">CCUG 48216</strain>
    </source>
</reference>
<protein>
    <recommendedName>
        <fullName evidence="5">Tetrahydromethanopterin S-methyltransferase</fullName>
    </recommendedName>
</protein>